<feature type="transmembrane region" description="Helical" evidence="6">
    <location>
        <begin position="291"/>
        <end position="310"/>
    </location>
</feature>
<reference evidence="7 8" key="1">
    <citation type="journal article" date="2015" name="Genome Biol. Evol.">
        <title>Comparative Genomics of a Bacterivorous Green Alga Reveals Evolutionary Causalities and Consequences of Phago-Mixotrophic Mode of Nutrition.</title>
        <authorList>
            <person name="Burns J.A."/>
            <person name="Paasch A."/>
            <person name="Narechania A."/>
            <person name="Kim E."/>
        </authorList>
    </citation>
    <scope>NUCLEOTIDE SEQUENCE [LARGE SCALE GENOMIC DNA]</scope>
    <source>
        <strain evidence="7 8">PLY_AMNH</strain>
    </source>
</reference>
<dbReference type="PANTHER" id="PTHR10231">
    <property type="entry name" value="NUCLEOTIDE-SUGAR TRANSMEMBRANE TRANSPORTER"/>
    <property type="match status" value="1"/>
</dbReference>
<dbReference type="InterPro" id="IPR037185">
    <property type="entry name" value="EmrE-like"/>
</dbReference>
<organism evidence="7 8">
    <name type="scientific">Cymbomonas tetramitiformis</name>
    <dbReference type="NCBI Taxonomy" id="36881"/>
    <lineage>
        <taxon>Eukaryota</taxon>
        <taxon>Viridiplantae</taxon>
        <taxon>Chlorophyta</taxon>
        <taxon>Pyramimonadophyceae</taxon>
        <taxon>Pyramimonadales</taxon>
        <taxon>Pyramimonadaceae</taxon>
        <taxon>Cymbomonas</taxon>
    </lineage>
</organism>
<keyword evidence="8" id="KW-1185">Reference proteome</keyword>
<comment type="subcellular location">
    <subcellularLocation>
        <location evidence="1">Membrane</location>
        <topology evidence="1">Multi-pass membrane protein</topology>
    </subcellularLocation>
</comment>
<evidence type="ECO:0000256" key="4">
    <source>
        <dbReference type="ARBA" id="ARBA00022989"/>
    </source>
</evidence>
<evidence type="ECO:0000256" key="6">
    <source>
        <dbReference type="SAM" id="Phobius"/>
    </source>
</evidence>
<evidence type="ECO:0000256" key="5">
    <source>
        <dbReference type="ARBA" id="ARBA00023136"/>
    </source>
</evidence>
<feature type="transmembrane region" description="Helical" evidence="6">
    <location>
        <begin position="82"/>
        <end position="103"/>
    </location>
</feature>
<feature type="transmembrane region" description="Helical" evidence="6">
    <location>
        <begin position="38"/>
        <end position="62"/>
    </location>
</feature>
<keyword evidence="4 6" id="KW-1133">Transmembrane helix</keyword>
<feature type="transmembrane region" description="Helical" evidence="6">
    <location>
        <begin position="201"/>
        <end position="222"/>
    </location>
</feature>
<feature type="transmembrane region" description="Helical" evidence="6">
    <location>
        <begin position="266"/>
        <end position="285"/>
    </location>
</feature>
<keyword evidence="5 6" id="KW-0472">Membrane</keyword>
<evidence type="ECO:0000313" key="7">
    <source>
        <dbReference type="EMBL" id="KAK3289358.1"/>
    </source>
</evidence>
<protein>
    <submittedName>
        <fullName evidence="7">Uncharacterized protein</fullName>
    </submittedName>
</protein>
<evidence type="ECO:0000313" key="8">
    <source>
        <dbReference type="Proteomes" id="UP001190700"/>
    </source>
</evidence>
<accession>A0AAE0H3N2</accession>
<evidence type="ECO:0000256" key="2">
    <source>
        <dbReference type="ARBA" id="ARBA00006447"/>
    </source>
</evidence>
<feature type="transmembrane region" description="Helical" evidence="6">
    <location>
        <begin position="234"/>
        <end position="254"/>
    </location>
</feature>
<keyword evidence="3 6" id="KW-0812">Transmembrane</keyword>
<comment type="similarity">
    <text evidence="2">Belongs to the nucleotide-sugar transporter family. CMP-Sialate:CMP antiporter (TC 2.A.7.12) subfamily.</text>
</comment>
<dbReference type="InterPro" id="IPR007271">
    <property type="entry name" value="Nuc_sug_transpt"/>
</dbReference>
<comment type="caution">
    <text evidence="7">The sequence shown here is derived from an EMBL/GenBank/DDBJ whole genome shotgun (WGS) entry which is preliminary data.</text>
</comment>
<dbReference type="Proteomes" id="UP001190700">
    <property type="component" value="Unassembled WGS sequence"/>
</dbReference>
<proteinExistence type="inferred from homology"/>
<evidence type="ECO:0000256" key="1">
    <source>
        <dbReference type="ARBA" id="ARBA00004141"/>
    </source>
</evidence>
<feature type="transmembrane region" description="Helical" evidence="6">
    <location>
        <begin position="167"/>
        <end position="189"/>
    </location>
</feature>
<dbReference type="Pfam" id="PF04142">
    <property type="entry name" value="Nuc_sug_transp"/>
    <property type="match status" value="1"/>
</dbReference>
<dbReference type="GO" id="GO:0015165">
    <property type="term" value="F:pyrimidine nucleotide-sugar transmembrane transporter activity"/>
    <property type="evidence" value="ECO:0007669"/>
    <property type="project" value="InterPro"/>
</dbReference>
<dbReference type="EMBL" id="LGRX02000161">
    <property type="protein sequence ID" value="KAK3289358.1"/>
    <property type="molecule type" value="Genomic_DNA"/>
</dbReference>
<sequence length="324" mass="36082">MSDWKKNTMSTTLVIVATVMNASAPISMKVTQDEQGQYLYNRYCVFFFAEVLKFSVAALWCLQLKSTTTEESKKMYLDWNLFARYSGLGFFFFAQNNLSLFAIQHYSTSSYQLMMNTRIVLIAILTVFVIGKKLNIIEWLAVLFITVGSLQHNLPCSGGGLRVSMEGLIVMILCALAAAAGNIYTQLVMQQSDQPLMFQNLQLYVSGVVFNGVNWYMSVNVYQSDEVWLGEISPLVFVEIMFFAAYGLCISAVLKNFGALTRTMVGAVAIILNAVLDVVLFSSSISLFDATTFVVILVGVYMFGEVSRVIPKPESQLPRTVAKP</sequence>
<dbReference type="SUPFAM" id="SSF103481">
    <property type="entry name" value="Multidrug resistance efflux transporter EmrE"/>
    <property type="match status" value="1"/>
</dbReference>
<dbReference type="AlphaFoldDB" id="A0AAE0H3N2"/>
<name>A0AAE0H3N2_9CHLO</name>
<dbReference type="GO" id="GO:0000139">
    <property type="term" value="C:Golgi membrane"/>
    <property type="evidence" value="ECO:0007669"/>
    <property type="project" value="InterPro"/>
</dbReference>
<gene>
    <name evidence="7" type="ORF">CYMTET_3209</name>
</gene>
<evidence type="ECO:0000256" key="3">
    <source>
        <dbReference type="ARBA" id="ARBA00022692"/>
    </source>
</evidence>